<gene>
    <name evidence="6" type="ORF">SPPG_07233</name>
</gene>
<evidence type="ECO:0008006" key="8">
    <source>
        <dbReference type="Google" id="ProtNLM"/>
    </source>
</evidence>
<dbReference type="GeneID" id="27690461"/>
<dbReference type="OrthoDB" id="10010920at2759"/>
<dbReference type="GO" id="GO:0008381">
    <property type="term" value="F:mechanosensitive monoatomic ion channel activity"/>
    <property type="evidence" value="ECO:0007669"/>
    <property type="project" value="TreeGrafter"/>
</dbReference>
<evidence type="ECO:0000256" key="3">
    <source>
        <dbReference type="ARBA" id="ARBA00022989"/>
    </source>
</evidence>
<keyword evidence="2" id="KW-0812">Transmembrane</keyword>
<dbReference type="GO" id="GO:0016020">
    <property type="term" value="C:membrane"/>
    <property type="evidence" value="ECO:0007669"/>
    <property type="project" value="UniProtKB-SubCell"/>
</dbReference>
<dbReference type="SUPFAM" id="SSF81330">
    <property type="entry name" value="Gated mechanosensitive channel"/>
    <property type="match status" value="1"/>
</dbReference>
<keyword evidence="3" id="KW-1133">Transmembrane helix</keyword>
<dbReference type="InterPro" id="IPR036019">
    <property type="entry name" value="MscL_channel"/>
</dbReference>
<feature type="region of interest" description="Disordered" evidence="5">
    <location>
        <begin position="185"/>
        <end position="204"/>
    </location>
</feature>
<evidence type="ECO:0000313" key="7">
    <source>
        <dbReference type="Proteomes" id="UP000053201"/>
    </source>
</evidence>
<keyword evidence="4" id="KW-0472">Membrane</keyword>
<dbReference type="RefSeq" id="XP_016605344.1">
    <property type="nucleotide sequence ID" value="XM_016755397.1"/>
</dbReference>
<sequence length="248" mass="27253">MDTDTVKLRHVKSAITDVPNGEPNKTKSANVSKSITNVIEKKLLDPEIYVRFVQGFAGFLAKRNLIDTGIGLVIGTAFSNMIQTFVDDLLTPLLGLIVGSRMSNWFIVLRKGAKALQYQHESTHRYKYVTIEEAARDGAVTLNVGRAVESVVRFVCLAGAVFALFRVAMRTWEAHKRTLGPILFPDEHRDPKANESESSGDATRECPFCTSQIPCRASKCRFCTADVSGIAAPYSTTKGSMGFTGKEE</sequence>
<evidence type="ECO:0000256" key="4">
    <source>
        <dbReference type="ARBA" id="ARBA00023136"/>
    </source>
</evidence>
<dbReference type="PANTHER" id="PTHR30266">
    <property type="entry name" value="MECHANOSENSITIVE CHANNEL MSCL"/>
    <property type="match status" value="1"/>
</dbReference>
<evidence type="ECO:0000256" key="2">
    <source>
        <dbReference type="ARBA" id="ARBA00022692"/>
    </source>
</evidence>
<dbReference type="STRING" id="645134.A0A0L0H8P6"/>
<evidence type="ECO:0000313" key="6">
    <source>
        <dbReference type="EMBL" id="KNC97304.1"/>
    </source>
</evidence>
<dbReference type="VEuPathDB" id="FungiDB:SPPG_07233"/>
<keyword evidence="7" id="KW-1185">Reference proteome</keyword>
<organism evidence="6 7">
    <name type="scientific">Spizellomyces punctatus (strain DAOM BR117)</name>
    <dbReference type="NCBI Taxonomy" id="645134"/>
    <lineage>
        <taxon>Eukaryota</taxon>
        <taxon>Fungi</taxon>
        <taxon>Fungi incertae sedis</taxon>
        <taxon>Chytridiomycota</taxon>
        <taxon>Chytridiomycota incertae sedis</taxon>
        <taxon>Chytridiomycetes</taxon>
        <taxon>Spizellomycetales</taxon>
        <taxon>Spizellomycetaceae</taxon>
        <taxon>Spizellomyces</taxon>
    </lineage>
</organism>
<name>A0A0L0H8P6_SPIPD</name>
<dbReference type="InParanoid" id="A0A0L0H8P6"/>
<comment type="subcellular location">
    <subcellularLocation>
        <location evidence="1">Membrane</location>
        <topology evidence="1">Multi-pass membrane protein</topology>
    </subcellularLocation>
</comment>
<evidence type="ECO:0000256" key="5">
    <source>
        <dbReference type="SAM" id="MobiDB-lite"/>
    </source>
</evidence>
<feature type="compositionally biased region" description="Basic and acidic residues" evidence="5">
    <location>
        <begin position="185"/>
        <end position="195"/>
    </location>
</feature>
<dbReference type="Pfam" id="PF01741">
    <property type="entry name" value="MscL"/>
    <property type="match status" value="1"/>
</dbReference>
<proteinExistence type="predicted"/>
<dbReference type="InterPro" id="IPR037673">
    <property type="entry name" value="MSC/AndL"/>
</dbReference>
<protein>
    <recommendedName>
        <fullName evidence="8">Large conductance mechanosensitive channel protein</fullName>
    </recommendedName>
</protein>
<dbReference type="Proteomes" id="UP000053201">
    <property type="component" value="Unassembled WGS sequence"/>
</dbReference>
<accession>A0A0L0H8P6</accession>
<dbReference type="Gene3D" id="1.10.1200.120">
    <property type="entry name" value="Large-conductance mechanosensitive channel, MscL, domain 1"/>
    <property type="match status" value="1"/>
</dbReference>
<dbReference type="AlphaFoldDB" id="A0A0L0H8P6"/>
<dbReference type="EMBL" id="KQ257464">
    <property type="protein sequence ID" value="KNC97304.1"/>
    <property type="molecule type" value="Genomic_DNA"/>
</dbReference>
<dbReference type="PANTHER" id="PTHR30266:SF2">
    <property type="entry name" value="LARGE-CONDUCTANCE MECHANOSENSITIVE CHANNEL"/>
    <property type="match status" value="1"/>
</dbReference>
<reference evidence="6 7" key="1">
    <citation type="submission" date="2009-08" db="EMBL/GenBank/DDBJ databases">
        <title>The Genome Sequence of Spizellomyces punctatus strain DAOM BR117.</title>
        <authorList>
            <consortium name="The Broad Institute Genome Sequencing Platform"/>
            <person name="Russ C."/>
            <person name="Cuomo C."/>
            <person name="Shea T."/>
            <person name="Young S.K."/>
            <person name="Zeng Q."/>
            <person name="Koehrsen M."/>
            <person name="Haas B."/>
            <person name="Borodovsky M."/>
            <person name="Guigo R."/>
            <person name="Alvarado L."/>
            <person name="Berlin A."/>
            <person name="Bochicchio J."/>
            <person name="Borenstein D."/>
            <person name="Chapman S."/>
            <person name="Chen Z."/>
            <person name="Engels R."/>
            <person name="Freedman E."/>
            <person name="Gellesch M."/>
            <person name="Goldberg J."/>
            <person name="Griggs A."/>
            <person name="Gujja S."/>
            <person name="Heiman D."/>
            <person name="Hepburn T."/>
            <person name="Howarth C."/>
            <person name="Jen D."/>
            <person name="Larson L."/>
            <person name="Lewis B."/>
            <person name="Mehta T."/>
            <person name="Park D."/>
            <person name="Pearson M."/>
            <person name="Roberts A."/>
            <person name="Saif S."/>
            <person name="Shenoy N."/>
            <person name="Sisk P."/>
            <person name="Stolte C."/>
            <person name="Sykes S."/>
            <person name="Thomson T."/>
            <person name="Walk T."/>
            <person name="White J."/>
            <person name="Yandava C."/>
            <person name="Burger G."/>
            <person name="Gray M.W."/>
            <person name="Holland P.W.H."/>
            <person name="King N."/>
            <person name="Lang F.B.F."/>
            <person name="Roger A.J."/>
            <person name="Ruiz-Trillo I."/>
            <person name="Lander E."/>
            <person name="Nusbaum C."/>
        </authorList>
    </citation>
    <scope>NUCLEOTIDE SEQUENCE [LARGE SCALE GENOMIC DNA]</scope>
    <source>
        <strain evidence="6 7">DAOM BR117</strain>
    </source>
</reference>
<evidence type="ECO:0000256" key="1">
    <source>
        <dbReference type="ARBA" id="ARBA00004141"/>
    </source>
</evidence>